<sequence>MPDILHRVGIRSKPDQVFEAINTIQGLSHWWTTETSGNTGLGKIVDFGFTKMKVTKFVKNKLLEWRCMEGPEEWIDTSVTFKLVYKEKQTFVLFSHAGWKSPVEFMYHCSTKWATFLLSLRNWVERGEGHPAPYDVKIHVND</sequence>
<organism evidence="1 2">
    <name type="scientific">Leptospira fletcheri</name>
    <dbReference type="NCBI Taxonomy" id="2484981"/>
    <lineage>
        <taxon>Bacteria</taxon>
        <taxon>Pseudomonadati</taxon>
        <taxon>Spirochaetota</taxon>
        <taxon>Spirochaetia</taxon>
        <taxon>Leptospirales</taxon>
        <taxon>Leptospiraceae</taxon>
        <taxon>Leptospira</taxon>
    </lineage>
</organism>
<dbReference type="SUPFAM" id="SSF55961">
    <property type="entry name" value="Bet v1-like"/>
    <property type="match status" value="1"/>
</dbReference>
<comment type="caution">
    <text evidence="1">The sequence shown here is derived from an EMBL/GenBank/DDBJ whole genome shotgun (WGS) entry which is preliminary data.</text>
</comment>
<accession>A0A4R9GB92</accession>
<evidence type="ECO:0000313" key="1">
    <source>
        <dbReference type="EMBL" id="TGK08964.1"/>
    </source>
</evidence>
<dbReference type="OrthoDB" id="287565at2"/>
<protein>
    <submittedName>
        <fullName evidence="1">SRPBCC domain-containing protein</fullName>
    </submittedName>
</protein>
<dbReference type="Proteomes" id="UP000298458">
    <property type="component" value="Unassembled WGS sequence"/>
</dbReference>
<dbReference type="EMBL" id="RQET01000009">
    <property type="protein sequence ID" value="TGK08964.1"/>
    <property type="molecule type" value="Genomic_DNA"/>
</dbReference>
<evidence type="ECO:0000313" key="2">
    <source>
        <dbReference type="Proteomes" id="UP000298458"/>
    </source>
</evidence>
<keyword evidence="2" id="KW-1185">Reference proteome</keyword>
<name>A0A4R9GB92_9LEPT</name>
<dbReference type="Gene3D" id="3.30.530.20">
    <property type="match status" value="1"/>
</dbReference>
<dbReference type="InterPro" id="IPR023393">
    <property type="entry name" value="START-like_dom_sf"/>
</dbReference>
<proteinExistence type="predicted"/>
<dbReference type="AlphaFoldDB" id="A0A4R9GB92"/>
<dbReference type="CDD" id="cd07814">
    <property type="entry name" value="SRPBCC_CalC_Aha1-like"/>
    <property type="match status" value="1"/>
</dbReference>
<dbReference type="RefSeq" id="WP_135768651.1">
    <property type="nucleotide sequence ID" value="NZ_RQET01000009.1"/>
</dbReference>
<gene>
    <name evidence="1" type="ORF">EHO60_13120</name>
</gene>
<reference evidence="1" key="1">
    <citation type="journal article" date="2019" name="PLoS Negl. Trop. Dis.">
        <title>Revisiting the worldwide diversity of Leptospira species in the environment.</title>
        <authorList>
            <person name="Vincent A.T."/>
            <person name="Schiettekatte O."/>
            <person name="Bourhy P."/>
            <person name="Veyrier F.J."/>
            <person name="Picardeau M."/>
        </authorList>
    </citation>
    <scope>NUCLEOTIDE SEQUENCE [LARGE SCALE GENOMIC DNA]</scope>
    <source>
        <strain evidence="1">SSW15</strain>
    </source>
</reference>